<gene>
    <name evidence="1" type="ORF">MM415B01480_0011</name>
</gene>
<dbReference type="EMBL" id="MT141313">
    <property type="protein sequence ID" value="QJA58212.1"/>
    <property type="molecule type" value="Genomic_DNA"/>
</dbReference>
<name>A0A6M3IP03_9ZZZZ</name>
<organism evidence="1">
    <name type="scientific">viral metagenome</name>
    <dbReference type="NCBI Taxonomy" id="1070528"/>
    <lineage>
        <taxon>unclassified sequences</taxon>
        <taxon>metagenomes</taxon>
        <taxon>organismal metagenomes</taxon>
    </lineage>
</organism>
<sequence length="74" mass="8819">MWPFDRRTEEERRKCREAETQYRADLRKALRSRTEIQLLLVAMSMLLEGLGYGDLEEEEIIQELRTRAGLPVDH</sequence>
<dbReference type="AlphaFoldDB" id="A0A6M3IP03"/>
<evidence type="ECO:0000313" key="1">
    <source>
        <dbReference type="EMBL" id="QJA58212.1"/>
    </source>
</evidence>
<protein>
    <submittedName>
        <fullName evidence="1">Uncharacterized protein</fullName>
    </submittedName>
</protein>
<accession>A0A6M3IP03</accession>
<proteinExistence type="predicted"/>
<reference evidence="1" key="1">
    <citation type="submission" date="2020-03" db="EMBL/GenBank/DDBJ databases">
        <title>The deep terrestrial virosphere.</title>
        <authorList>
            <person name="Holmfeldt K."/>
            <person name="Nilsson E."/>
            <person name="Simone D."/>
            <person name="Lopez-Fernandez M."/>
            <person name="Wu X."/>
            <person name="de Brujin I."/>
            <person name="Lundin D."/>
            <person name="Andersson A."/>
            <person name="Bertilsson S."/>
            <person name="Dopson M."/>
        </authorList>
    </citation>
    <scope>NUCLEOTIDE SEQUENCE</scope>
    <source>
        <strain evidence="1">MM415B01480</strain>
    </source>
</reference>